<evidence type="ECO:0000313" key="2">
    <source>
        <dbReference type="Proteomes" id="UP001551189"/>
    </source>
</evidence>
<proteinExistence type="predicted"/>
<sequence length="203" mass="21861">MGEVAVLVGARTGFGLEFRVGRDPGLLCVDVFVGGLHVNTWDNAFYPPLLVKKLKDELSRFSAPTARPPGFTSPEELFRIAEDWMYGDTGTGTRSGADADAEAEADAGAASGEELARWEFLEWGECTDQVTAFAFPDGDRVHLACRVRDGGGQARDTGARRAPTVVSMSRTALVDTLERGLAVAEREWAARLAAMKSRGDSVH</sequence>
<comment type="caution">
    <text evidence="1">The sequence shown here is derived from an EMBL/GenBank/DDBJ whole genome shotgun (WGS) entry which is preliminary data.</text>
</comment>
<gene>
    <name evidence="1" type="ORF">ABZ931_37230</name>
</gene>
<organism evidence="1 2">
    <name type="scientific">Streptomyces neyagawaensis</name>
    <dbReference type="NCBI Taxonomy" id="42238"/>
    <lineage>
        <taxon>Bacteria</taxon>
        <taxon>Bacillati</taxon>
        <taxon>Actinomycetota</taxon>
        <taxon>Actinomycetes</taxon>
        <taxon>Kitasatosporales</taxon>
        <taxon>Streptomycetaceae</taxon>
        <taxon>Streptomyces</taxon>
    </lineage>
</organism>
<dbReference type="EMBL" id="JBEYXT010000332">
    <property type="protein sequence ID" value="MEU6806586.1"/>
    <property type="molecule type" value="Genomic_DNA"/>
</dbReference>
<accession>A0ABV3BBU5</accession>
<evidence type="ECO:0000313" key="1">
    <source>
        <dbReference type="EMBL" id="MEU6806586.1"/>
    </source>
</evidence>
<dbReference type="RefSeq" id="WP_359702325.1">
    <property type="nucleotide sequence ID" value="NZ_JBEYXT010000332.1"/>
</dbReference>
<dbReference type="Proteomes" id="UP001551189">
    <property type="component" value="Unassembled WGS sequence"/>
</dbReference>
<protein>
    <submittedName>
        <fullName evidence="1">Uncharacterized protein</fullName>
    </submittedName>
</protein>
<name>A0ABV3BBU5_9ACTN</name>
<reference evidence="1 2" key="1">
    <citation type="submission" date="2024-06" db="EMBL/GenBank/DDBJ databases">
        <title>The Natural Products Discovery Center: Release of the First 8490 Sequenced Strains for Exploring Actinobacteria Biosynthetic Diversity.</title>
        <authorList>
            <person name="Kalkreuter E."/>
            <person name="Kautsar S.A."/>
            <person name="Yang D."/>
            <person name="Bader C.D."/>
            <person name="Teijaro C.N."/>
            <person name="Fluegel L."/>
            <person name="Davis C.M."/>
            <person name="Simpson J.R."/>
            <person name="Lauterbach L."/>
            <person name="Steele A.D."/>
            <person name="Gui C."/>
            <person name="Meng S."/>
            <person name="Li G."/>
            <person name="Viehrig K."/>
            <person name="Ye F."/>
            <person name="Su P."/>
            <person name="Kiefer A.F."/>
            <person name="Nichols A."/>
            <person name="Cepeda A.J."/>
            <person name="Yan W."/>
            <person name="Fan B."/>
            <person name="Jiang Y."/>
            <person name="Adhikari A."/>
            <person name="Zheng C.-J."/>
            <person name="Schuster L."/>
            <person name="Cowan T.M."/>
            <person name="Smanski M.J."/>
            <person name="Chevrette M.G."/>
            <person name="De Carvalho L.P.S."/>
            <person name="Shen B."/>
        </authorList>
    </citation>
    <scope>NUCLEOTIDE SEQUENCE [LARGE SCALE GENOMIC DNA]</scope>
    <source>
        <strain evidence="1 2">NPDC046851</strain>
    </source>
</reference>
<keyword evidence="2" id="KW-1185">Reference proteome</keyword>